<name>A0A1I3ZQB1_9HYPH</name>
<keyword evidence="1" id="KW-0472">Membrane</keyword>
<dbReference type="PIRSF" id="PIRSF011386">
    <property type="entry name" value="FixH"/>
    <property type="match status" value="1"/>
</dbReference>
<dbReference type="RefSeq" id="WP_149760571.1">
    <property type="nucleotide sequence ID" value="NZ_BSPE01000031.1"/>
</dbReference>
<keyword evidence="1" id="KW-1133">Transmembrane helix</keyword>
<evidence type="ECO:0000313" key="2">
    <source>
        <dbReference type="EMBL" id="SFK45749.1"/>
    </source>
</evidence>
<evidence type="ECO:0000313" key="3">
    <source>
        <dbReference type="Proteomes" id="UP000323300"/>
    </source>
</evidence>
<dbReference type="AlphaFoldDB" id="A0A1I3ZQB1"/>
<keyword evidence="3" id="KW-1185">Reference proteome</keyword>
<gene>
    <name evidence="2" type="ORF">SAMN04488498_106227</name>
</gene>
<feature type="transmembrane region" description="Helical" evidence="1">
    <location>
        <begin position="16"/>
        <end position="38"/>
    </location>
</feature>
<dbReference type="Proteomes" id="UP000323300">
    <property type="component" value="Unassembled WGS sequence"/>
</dbReference>
<dbReference type="Pfam" id="PF05751">
    <property type="entry name" value="FixH"/>
    <property type="match status" value="1"/>
</dbReference>
<organism evidence="2 3">
    <name type="scientific">Neomesorhizobium albiziae</name>
    <dbReference type="NCBI Taxonomy" id="335020"/>
    <lineage>
        <taxon>Bacteria</taxon>
        <taxon>Pseudomonadati</taxon>
        <taxon>Pseudomonadota</taxon>
        <taxon>Alphaproteobacteria</taxon>
        <taxon>Hyphomicrobiales</taxon>
        <taxon>Phyllobacteriaceae</taxon>
        <taxon>Neomesorhizobium</taxon>
    </lineage>
</organism>
<evidence type="ECO:0000256" key="1">
    <source>
        <dbReference type="SAM" id="Phobius"/>
    </source>
</evidence>
<sequence>MNSQSGASGRFTGTHMLGIMLAFFGVIVAVNLTMAMLASTSWTGFVVRNSYVASQEFNRKSDEARAQAALGWTSRLSISGGEIRYKLIDAGGKAVALRGVTAHFRHPAYEAQDQTVDLSPATNGEFAAALTLREGAWIMEIEADAGIGNPHRDVRRIMVRDGTLQ</sequence>
<dbReference type="OrthoDB" id="1495896at2"/>
<dbReference type="InterPro" id="IPR008620">
    <property type="entry name" value="FixH"/>
</dbReference>
<dbReference type="InterPro" id="IPR018037">
    <property type="entry name" value="FixH_proteobacterial"/>
</dbReference>
<reference evidence="2 3" key="1">
    <citation type="submission" date="2016-10" db="EMBL/GenBank/DDBJ databases">
        <authorList>
            <person name="Varghese N."/>
            <person name="Submissions S."/>
        </authorList>
    </citation>
    <scope>NUCLEOTIDE SEQUENCE [LARGE SCALE GENOMIC DNA]</scope>
    <source>
        <strain evidence="2 3">DSM 21822</strain>
    </source>
</reference>
<protein>
    <submittedName>
        <fullName evidence="2">Nitrogen fixation protein FixH</fullName>
    </submittedName>
</protein>
<dbReference type="EMBL" id="FOSL01000006">
    <property type="protein sequence ID" value="SFK45749.1"/>
    <property type="molecule type" value="Genomic_DNA"/>
</dbReference>
<proteinExistence type="predicted"/>
<keyword evidence="1" id="KW-0812">Transmembrane</keyword>
<accession>A0A1I3ZQB1</accession>